<protein>
    <submittedName>
        <fullName evidence="2">Uncharacterized protein</fullName>
    </submittedName>
</protein>
<organism evidence="2">
    <name type="scientific">Zea mays</name>
    <name type="common">Maize</name>
    <dbReference type="NCBI Taxonomy" id="4577"/>
    <lineage>
        <taxon>Eukaryota</taxon>
        <taxon>Viridiplantae</taxon>
        <taxon>Streptophyta</taxon>
        <taxon>Embryophyta</taxon>
        <taxon>Tracheophyta</taxon>
        <taxon>Spermatophyta</taxon>
        <taxon>Magnoliopsida</taxon>
        <taxon>Liliopsida</taxon>
        <taxon>Poales</taxon>
        <taxon>Poaceae</taxon>
        <taxon>PACMAD clade</taxon>
        <taxon>Panicoideae</taxon>
        <taxon>Andropogonodae</taxon>
        <taxon>Andropogoneae</taxon>
        <taxon>Tripsacinae</taxon>
        <taxon>Zea</taxon>
    </lineage>
</organism>
<feature type="region of interest" description="Disordered" evidence="1">
    <location>
        <begin position="114"/>
        <end position="138"/>
    </location>
</feature>
<proteinExistence type="evidence at transcript level"/>
<dbReference type="HOGENOM" id="CLU_856228_0_0_1"/>
<sequence>MASSGVSPRRRCSFLPQRLLRARQDAPARGALCSSSSSCAVSRPCREALAGAVVAPSPQRWPLAWRCSLASLSPSISLCVGLPQLGSPSPAEALLPWSPMATVLQSSSSAPKAQVPAELVSSSRPPSAQPQRPAHVSGASTCSDLVTVSPGSSSLSLSLLASAQLGPTTTPMSTVPSIRRCPGVHPLHRLFSPKFTPALGPRRGYVALHSVHGARPPAREASLVAASSSFSIVAPGRGSSLRAQALLRAPIRTHKASSVLNWLEPSARTFLPWRSARPDATSPWLSVPTALASRTPGHRQRISRSQLSVAQPATRYSSCSSLQVCVSARRCAFAWHNF</sequence>
<dbReference type="EMBL" id="BT042077">
    <property type="protein sequence ID" value="ACF87082.1"/>
    <property type="molecule type" value="mRNA"/>
</dbReference>
<dbReference type="GeneID" id="100273943"/>
<dbReference type="AlphaFoldDB" id="B4FY89"/>
<evidence type="ECO:0000313" key="2">
    <source>
        <dbReference type="EMBL" id="ACF87082.1"/>
    </source>
</evidence>
<name>B4FY89_MAIZE</name>
<accession>B4FY89</accession>
<evidence type="ECO:0000256" key="1">
    <source>
        <dbReference type="SAM" id="MobiDB-lite"/>
    </source>
</evidence>
<reference evidence="2" key="1">
    <citation type="journal article" date="2009" name="PLoS Genet.">
        <title>Sequencing, mapping, and analysis of 27,455 maize full-length cDNAs.</title>
        <authorList>
            <person name="Soderlund C."/>
            <person name="Descour A."/>
            <person name="Kudrna D."/>
            <person name="Bomhoff M."/>
            <person name="Boyd L."/>
            <person name="Currie J."/>
            <person name="Angelova A."/>
            <person name="Collura K."/>
            <person name="Wissotski M."/>
            <person name="Ashley E."/>
            <person name="Morrow D."/>
            <person name="Fernandes J."/>
            <person name="Walbot V."/>
            <person name="Yu Y."/>
        </authorList>
    </citation>
    <scope>NUCLEOTIDE SEQUENCE</scope>
    <source>
        <strain evidence="2">B73</strain>
    </source>
</reference>
<dbReference type="KEGG" id="zma:100273943"/>
<feature type="compositionally biased region" description="Low complexity" evidence="1">
    <location>
        <begin position="121"/>
        <end position="134"/>
    </location>
</feature>
<dbReference type="RefSeq" id="NP_001141806.1">
    <property type="nucleotide sequence ID" value="NM_001148334.1"/>
</dbReference>